<dbReference type="GeneID" id="39852378"/>
<dbReference type="Proteomes" id="UP000296822">
    <property type="component" value="Chromosome"/>
</dbReference>
<dbReference type="EMBL" id="CP031305">
    <property type="protein sequence ID" value="QCC55480.1"/>
    <property type="molecule type" value="Genomic_DNA"/>
</dbReference>
<dbReference type="RefSeq" id="WP_006065687.1">
    <property type="nucleotide sequence ID" value="NZ_CP031305.1"/>
</dbReference>
<name>A0A4D6HNR8_9EURY</name>
<reference evidence="1 2" key="1">
    <citation type="journal article" date="2019" name="Nat. Commun.">
        <title>A new type of DNA phosphorothioation-based antiviral system in archaea.</title>
        <authorList>
            <person name="Xiong L."/>
            <person name="Liu S."/>
            <person name="Chen S."/>
            <person name="Xiao Y."/>
            <person name="Zhu B."/>
            <person name="Gao Y."/>
            <person name="Zhang Y."/>
            <person name="Chen B."/>
            <person name="Luo J."/>
            <person name="Deng Z."/>
            <person name="Chen X."/>
            <person name="Wang L."/>
            <person name="Chen S."/>
        </authorList>
    </citation>
    <scope>NUCLEOTIDE SEQUENCE [LARGE SCALE GENOMIC DNA]</scope>
    <source>
        <strain evidence="1 2">JCM 10635</strain>
    </source>
</reference>
<protein>
    <submittedName>
        <fullName evidence="1">Uncharacterized protein</fullName>
    </submittedName>
</protein>
<proteinExistence type="predicted"/>
<dbReference type="KEGG" id="nbg:DV706_13990"/>
<sequence length="211" mass="24109">MSGNQSEKAKYQQHTHDEDLVKCPYCGEEKRSRGLYLHVYRSSDEAHGGHKDVPETWEQDKENLEVVGQKELTLNVPTSKEYDHELLLCKYCGEKFKGTHGLSVHLSRIDDSVHPKDADLETAGIRIPVGPDLDEQRIEDVSDKFDLDLDPDDFSDEKVLEREGKQTTEEPSEVPDGYIPIADLTALAAHYERRENEQAADDLRSLIEKYR</sequence>
<evidence type="ECO:0000313" key="2">
    <source>
        <dbReference type="Proteomes" id="UP000296822"/>
    </source>
</evidence>
<dbReference type="AlphaFoldDB" id="A0A4D6HNR8"/>
<organism evidence="1 2">
    <name type="scientific">Natronorubrum bangense</name>
    <dbReference type="NCBI Taxonomy" id="61858"/>
    <lineage>
        <taxon>Archaea</taxon>
        <taxon>Methanobacteriati</taxon>
        <taxon>Methanobacteriota</taxon>
        <taxon>Stenosarchaea group</taxon>
        <taxon>Halobacteria</taxon>
        <taxon>Halobacteriales</taxon>
        <taxon>Natrialbaceae</taxon>
        <taxon>Natronorubrum</taxon>
    </lineage>
</organism>
<gene>
    <name evidence="1" type="ORF">DV706_13990</name>
</gene>
<evidence type="ECO:0000313" key="1">
    <source>
        <dbReference type="EMBL" id="QCC55480.1"/>
    </source>
</evidence>
<accession>A0A4D6HNR8</accession>